<dbReference type="Proteomes" id="UP000224829">
    <property type="component" value="Segment"/>
</dbReference>
<reference evidence="1 2" key="1">
    <citation type="submission" date="2017-05" db="EMBL/GenBank/DDBJ databases">
        <authorList>
            <person name="Song R."/>
            <person name="Chenine A.L."/>
            <person name="Ruprecht R.M."/>
        </authorList>
    </citation>
    <scope>NUCLEOTIDE SEQUENCE [LARGE SCALE GENOMIC DNA]</scope>
</reference>
<organism evidence="1 2">
    <name type="scientific">Pseudomonas phage Noxifer</name>
    <dbReference type="NCBI Taxonomy" id="2006684"/>
    <lineage>
        <taxon>Viruses</taxon>
        <taxon>Duplodnaviria</taxon>
        <taxon>Heunggongvirae</taxon>
        <taxon>Uroviricota</taxon>
        <taxon>Caudoviricetes</taxon>
        <taxon>Chimalliviridae</taxon>
        <taxon>Noxifervirus</taxon>
        <taxon>Noxifervirus noxifer</taxon>
    </lineage>
</organism>
<name>A0A1Y0SXH2_9CAUD</name>
<dbReference type="EMBL" id="MF063068">
    <property type="protein sequence ID" value="ARV77314.1"/>
    <property type="molecule type" value="Genomic_DNA"/>
</dbReference>
<gene>
    <name evidence="1" type="ORF">NOXIFER_145</name>
</gene>
<accession>A0A1Y0SXH2</accession>
<keyword evidence="2" id="KW-1185">Reference proteome</keyword>
<dbReference type="GO" id="GO:0003676">
    <property type="term" value="F:nucleic acid binding"/>
    <property type="evidence" value="ECO:0007669"/>
    <property type="project" value="InterPro"/>
</dbReference>
<dbReference type="OrthoDB" id="12161at10239"/>
<dbReference type="InterPro" id="IPR012337">
    <property type="entry name" value="RNaseH-like_sf"/>
</dbReference>
<evidence type="ECO:0000313" key="1">
    <source>
        <dbReference type="EMBL" id="ARV77314.1"/>
    </source>
</evidence>
<evidence type="ECO:0000313" key="2">
    <source>
        <dbReference type="Proteomes" id="UP000224829"/>
    </source>
</evidence>
<sequence length="190" mass="21643">MFTLPVSKEPLRVLSIDPGSYNTGVSHWHWDFESPKFDLVTAYTLKIPDSDKRYAITREMGTDRVARLFHLDDTLTDILEEFRPHMVICESNYKGRFADAYATLVECVAVIRNVLYRYDPTMPLLQVDPMTAKKAAGVVGKSKDKMDVVRALKKRTDINWGVELDTLDEHSSDSVAIGLHLMHNLKMQPS</sequence>
<protein>
    <submittedName>
        <fullName evidence="1">Holliday junction resolvase</fullName>
    </submittedName>
</protein>
<proteinExistence type="predicted"/>
<dbReference type="Gene3D" id="3.30.420.10">
    <property type="entry name" value="Ribonuclease H-like superfamily/Ribonuclease H"/>
    <property type="match status" value="1"/>
</dbReference>
<dbReference type="InterPro" id="IPR036397">
    <property type="entry name" value="RNaseH_sf"/>
</dbReference>
<dbReference type="SUPFAM" id="SSF53098">
    <property type="entry name" value="Ribonuclease H-like"/>
    <property type="match status" value="1"/>
</dbReference>